<accession>A0A8K0SEM4</accession>
<evidence type="ECO:0000313" key="2">
    <source>
        <dbReference type="Proteomes" id="UP000813444"/>
    </source>
</evidence>
<dbReference type="EMBL" id="JAGPNK010000013">
    <property type="protein sequence ID" value="KAH7309846.1"/>
    <property type="molecule type" value="Genomic_DNA"/>
</dbReference>
<evidence type="ECO:0000313" key="1">
    <source>
        <dbReference type="EMBL" id="KAH7309846.1"/>
    </source>
</evidence>
<gene>
    <name evidence="1" type="ORF">B0I35DRAFT_440722</name>
</gene>
<proteinExistence type="predicted"/>
<dbReference type="Proteomes" id="UP000813444">
    <property type="component" value="Unassembled WGS sequence"/>
</dbReference>
<dbReference type="OrthoDB" id="5340163at2759"/>
<reference evidence="1" key="1">
    <citation type="journal article" date="2021" name="Nat. Commun.">
        <title>Genetic determinants of endophytism in the Arabidopsis root mycobiome.</title>
        <authorList>
            <person name="Mesny F."/>
            <person name="Miyauchi S."/>
            <person name="Thiergart T."/>
            <person name="Pickel B."/>
            <person name="Atanasova L."/>
            <person name="Karlsson M."/>
            <person name="Huettel B."/>
            <person name="Barry K.W."/>
            <person name="Haridas S."/>
            <person name="Chen C."/>
            <person name="Bauer D."/>
            <person name="Andreopoulos W."/>
            <person name="Pangilinan J."/>
            <person name="LaButti K."/>
            <person name="Riley R."/>
            <person name="Lipzen A."/>
            <person name="Clum A."/>
            <person name="Drula E."/>
            <person name="Henrissat B."/>
            <person name="Kohler A."/>
            <person name="Grigoriev I.V."/>
            <person name="Martin F.M."/>
            <person name="Hacquard S."/>
        </authorList>
    </citation>
    <scope>NUCLEOTIDE SEQUENCE</scope>
    <source>
        <strain evidence="1">MPI-CAGE-CH-0235</strain>
    </source>
</reference>
<protein>
    <submittedName>
        <fullName evidence="1">Uncharacterized protein</fullName>
    </submittedName>
</protein>
<comment type="caution">
    <text evidence="1">The sequence shown here is derived from an EMBL/GenBank/DDBJ whole genome shotgun (WGS) entry which is preliminary data.</text>
</comment>
<dbReference type="AlphaFoldDB" id="A0A8K0SEM4"/>
<dbReference type="InterPro" id="IPR025332">
    <property type="entry name" value="DUF4238"/>
</dbReference>
<name>A0A8K0SEM4_9HYPO</name>
<keyword evidence="2" id="KW-1185">Reference proteome</keyword>
<organism evidence="1 2">
    <name type="scientific">Stachybotrys elegans</name>
    <dbReference type="NCBI Taxonomy" id="80388"/>
    <lineage>
        <taxon>Eukaryota</taxon>
        <taxon>Fungi</taxon>
        <taxon>Dikarya</taxon>
        <taxon>Ascomycota</taxon>
        <taxon>Pezizomycotina</taxon>
        <taxon>Sordariomycetes</taxon>
        <taxon>Hypocreomycetidae</taxon>
        <taxon>Hypocreales</taxon>
        <taxon>Stachybotryaceae</taxon>
        <taxon>Stachybotrys</taxon>
    </lineage>
</organism>
<dbReference type="Pfam" id="PF14022">
    <property type="entry name" value="DUF4238"/>
    <property type="match status" value="1"/>
</dbReference>
<sequence>MANTPEYHHFIPKFIIKNYAQEFICPIPDCRGKKARHKHAKGKHPKDLVVNHVNLRSEPFELDQAPVRRIFGVPNMYTDSRKTTTKQQRRVETMLGVMESQASTIFRKITKAYEERQPEVVLTRVERNLIRKFLFLLKYRGSTFHRRFYHDNAQGYDANDRNLLREYMQKKGFKTPMEVWFHSIEAIINLEMDAGMKWADTIRGNMYPDDAEWFFSHAQRSYMAICTPSDMTAEFILTDNAYNVFEGPSTFVQDAKTGKCVGGPHGSFHEFAPISPKLMIVFRSRLLPLPVEDYDPEARQERAEQWWAAFGEPFGAHVKSMLDDLPIALARNSYSEMRTGGLFFRQDYKGTLGDDDRFYFSFFPITTDHVRTINGIFLDNAYRGSAIAFSSPTAFSETLDWFMGEPCRVGKVITGPDAGPQLQYLKKLEALAHEMGSTTAATWKELPNPIIEDAERFEATYEEYSRLLQAMRSQRTANNPLGEFFGRYRKIAGDTSTNFSDDMAQAKVMLHFEIWSESFEDEDQMLTKERLLIAYMQLPPSQIWLYLKRVRHLDCGHSDEDLSMAEFFANPEIREGPEDKLISVIPLVKGSVLNRLMYETVMNDLTSRQPWFNLPCLTADFTPSSSLLPLLFCYHNGGLPVRTKAKAML</sequence>